<evidence type="ECO:0000256" key="9">
    <source>
        <dbReference type="ARBA" id="ARBA00023284"/>
    </source>
</evidence>
<dbReference type="PANTHER" id="PTHR34573">
    <property type="entry name" value="VKC DOMAIN-CONTAINING PROTEIN"/>
    <property type="match status" value="1"/>
</dbReference>
<protein>
    <submittedName>
        <fullName evidence="12">Uncharacterized membrane protein</fullName>
    </submittedName>
</protein>
<dbReference type="InterPro" id="IPR012932">
    <property type="entry name" value="VKOR"/>
</dbReference>
<organism evidence="12 13">
    <name type="scientific">Ferrithrix thermotolerans DSM 19514</name>
    <dbReference type="NCBI Taxonomy" id="1121881"/>
    <lineage>
        <taxon>Bacteria</taxon>
        <taxon>Bacillati</taxon>
        <taxon>Actinomycetota</taxon>
        <taxon>Acidimicrobiia</taxon>
        <taxon>Acidimicrobiales</taxon>
        <taxon>Acidimicrobiaceae</taxon>
        <taxon>Ferrithrix</taxon>
    </lineage>
</organism>
<dbReference type="GO" id="GO:0016491">
    <property type="term" value="F:oxidoreductase activity"/>
    <property type="evidence" value="ECO:0007669"/>
    <property type="project" value="UniProtKB-KW"/>
</dbReference>
<name>A0A1M4TEU1_9ACTN</name>
<dbReference type="GO" id="GO:0048038">
    <property type="term" value="F:quinone binding"/>
    <property type="evidence" value="ECO:0007669"/>
    <property type="project" value="UniProtKB-KW"/>
</dbReference>
<dbReference type="CDD" id="cd12918">
    <property type="entry name" value="VKOR_arc"/>
    <property type="match status" value="1"/>
</dbReference>
<feature type="transmembrane region" description="Helical" evidence="10">
    <location>
        <begin position="111"/>
        <end position="135"/>
    </location>
</feature>
<dbReference type="RefSeq" id="WP_072788570.1">
    <property type="nucleotide sequence ID" value="NZ_FQUL01000005.1"/>
</dbReference>
<keyword evidence="9" id="KW-0676">Redox-active center</keyword>
<keyword evidence="8" id="KW-1015">Disulfide bond</keyword>
<dbReference type="Gene3D" id="1.20.1440.130">
    <property type="entry name" value="VKOR domain"/>
    <property type="match status" value="1"/>
</dbReference>
<proteinExistence type="inferred from homology"/>
<keyword evidence="4" id="KW-0874">Quinone</keyword>
<dbReference type="OrthoDB" id="9783799at2"/>
<accession>A0A1M4TEU1</accession>
<feature type="domain" description="Vitamin K epoxide reductase" evidence="11">
    <location>
        <begin position="2"/>
        <end position="136"/>
    </location>
</feature>
<keyword evidence="7 10" id="KW-0472">Membrane</keyword>
<evidence type="ECO:0000259" key="11">
    <source>
        <dbReference type="SMART" id="SM00756"/>
    </source>
</evidence>
<evidence type="ECO:0000313" key="13">
    <source>
        <dbReference type="Proteomes" id="UP000184295"/>
    </source>
</evidence>
<sequence length="152" mass="16676">MPRWVVYALGILSLAGLGVSAYLTVAHYDTKVALACPSTALINCERVTTSPYSNVFGVPVAVLGLLFYLVFATINFPKAFSIPTLSSLRLAMASMGVLFVLYLVYVELDKVGSICLWCTSVHLITFVSFLIILYARLTYPHTIESERTNIEG</sequence>
<evidence type="ECO:0000256" key="1">
    <source>
        <dbReference type="ARBA" id="ARBA00004141"/>
    </source>
</evidence>
<reference evidence="13" key="1">
    <citation type="submission" date="2016-11" db="EMBL/GenBank/DDBJ databases">
        <authorList>
            <person name="Varghese N."/>
            <person name="Submissions S."/>
        </authorList>
    </citation>
    <scope>NUCLEOTIDE SEQUENCE [LARGE SCALE GENOMIC DNA]</scope>
    <source>
        <strain evidence="13">DSM 19514</strain>
    </source>
</reference>
<evidence type="ECO:0000256" key="2">
    <source>
        <dbReference type="ARBA" id="ARBA00006214"/>
    </source>
</evidence>
<comment type="similarity">
    <text evidence="2">Belongs to the VKOR family.</text>
</comment>
<evidence type="ECO:0000256" key="5">
    <source>
        <dbReference type="ARBA" id="ARBA00022989"/>
    </source>
</evidence>
<dbReference type="Pfam" id="PF07884">
    <property type="entry name" value="VKOR"/>
    <property type="match status" value="1"/>
</dbReference>
<dbReference type="Proteomes" id="UP000184295">
    <property type="component" value="Unassembled WGS sequence"/>
</dbReference>
<evidence type="ECO:0000256" key="4">
    <source>
        <dbReference type="ARBA" id="ARBA00022719"/>
    </source>
</evidence>
<keyword evidence="6" id="KW-0560">Oxidoreductase</keyword>
<evidence type="ECO:0000256" key="6">
    <source>
        <dbReference type="ARBA" id="ARBA00023002"/>
    </source>
</evidence>
<keyword evidence="5 10" id="KW-1133">Transmembrane helix</keyword>
<dbReference type="STRING" id="1121881.SAMN02745225_00581"/>
<evidence type="ECO:0000256" key="10">
    <source>
        <dbReference type="SAM" id="Phobius"/>
    </source>
</evidence>
<keyword evidence="13" id="KW-1185">Reference proteome</keyword>
<feature type="transmembrane region" description="Helical" evidence="10">
    <location>
        <begin position="56"/>
        <end position="76"/>
    </location>
</feature>
<gene>
    <name evidence="12" type="ORF">SAMN02745225_00581</name>
</gene>
<dbReference type="SMART" id="SM00756">
    <property type="entry name" value="VKc"/>
    <property type="match status" value="1"/>
</dbReference>
<dbReference type="PANTHER" id="PTHR34573:SF1">
    <property type="entry name" value="VITAMIN K EPOXIDE REDUCTASE DOMAIN-CONTAINING PROTEIN"/>
    <property type="match status" value="1"/>
</dbReference>
<dbReference type="EMBL" id="FQUL01000005">
    <property type="protein sequence ID" value="SHE42864.1"/>
    <property type="molecule type" value="Genomic_DNA"/>
</dbReference>
<feature type="transmembrane region" description="Helical" evidence="10">
    <location>
        <begin position="88"/>
        <end position="105"/>
    </location>
</feature>
<evidence type="ECO:0000256" key="8">
    <source>
        <dbReference type="ARBA" id="ARBA00023157"/>
    </source>
</evidence>
<evidence type="ECO:0000313" key="12">
    <source>
        <dbReference type="EMBL" id="SHE42864.1"/>
    </source>
</evidence>
<dbReference type="InterPro" id="IPR038354">
    <property type="entry name" value="VKOR_sf"/>
</dbReference>
<dbReference type="GO" id="GO:0016020">
    <property type="term" value="C:membrane"/>
    <property type="evidence" value="ECO:0007669"/>
    <property type="project" value="UniProtKB-SubCell"/>
</dbReference>
<comment type="subcellular location">
    <subcellularLocation>
        <location evidence="1">Membrane</location>
        <topology evidence="1">Multi-pass membrane protein</topology>
    </subcellularLocation>
</comment>
<keyword evidence="3 10" id="KW-0812">Transmembrane</keyword>
<dbReference type="AlphaFoldDB" id="A0A1M4TEU1"/>
<evidence type="ECO:0000256" key="3">
    <source>
        <dbReference type="ARBA" id="ARBA00022692"/>
    </source>
</evidence>
<evidence type="ECO:0000256" key="7">
    <source>
        <dbReference type="ARBA" id="ARBA00023136"/>
    </source>
</evidence>